<organism evidence="9 10">
    <name type="scientific">Pseudoscardovia suis</name>
    <dbReference type="NCBI Taxonomy" id="987063"/>
    <lineage>
        <taxon>Bacteria</taxon>
        <taxon>Bacillati</taxon>
        <taxon>Actinomycetota</taxon>
        <taxon>Actinomycetes</taxon>
        <taxon>Bifidobacteriales</taxon>
        <taxon>Bifidobacteriaceae</taxon>
        <taxon>Pseudoscardovia</taxon>
    </lineage>
</organism>
<comment type="caution">
    <text evidence="9">The sequence shown here is derived from an EMBL/GenBank/DDBJ whole genome shotgun (WGS) entry which is preliminary data.</text>
</comment>
<keyword evidence="3 8" id="KW-0375">Hydrogen ion transport</keyword>
<keyword evidence="5 8" id="KW-0472">Membrane</keyword>
<keyword evidence="4 8" id="KW-0406">Ion transport</keyword>
<protein>
    <recommendedName>
        <fullName evidence="8">ATP synthase subunit delta</fullName>
    </recommendedName>
    <alternativeName>
        <fullName evidence="8">ATP synthase F(1) sector subunit delta</fullName>
    </alternativeName>
    <alternativeName>
        <fullName evidence="8">F-type ATPase subunit delta</fullName>
        <shortName evidence="8">F-ATPase subunit delta</shortName>
    </alternativeName>
</protein>
<dbReference type="Pfam" id="PF00213">
    <property type="entry name" value="OSCP"/>
    <property type="match status" value="1"/>
</dbReference>
<gene>
    <name evidence="8" type="primary">atpH</name>
    <name evidence="9" type="ORF">PSSU_0927</name>
</gene>
<comment type="subcellular location">
    <subcellularLocation>
        <location evidence="8">Cell membrane</location>
        <topology evidence="8">Peripheral membrane protein</topology>
    </subcellularLocation>
    <subcellularLocation>
        <location evidence="1">Membrane</location>
    </subcellularLocation>
</comment>
<evidence type="ECO:0000256" key="1">
    <source>
        <dbReference type="ARBA" id="ARBA00004370"/>
    </source>
</evidence>
<evidence type="ECO:0000256" key="7">
    <source>
        <dbReference type="ARBA" id="ARBA00023310"/>
    </source>
</evidence>
<name>A0A261EWS2_9BIFI</name>
<comment type="function">
    <text evidence="8">F(1)F(0) ATP synthase produces ATP from ADP in the presence of a proton or sodium gradient. F-type ATPases consist of two structural domains, F(1) containing the extramembraneous catalytic core and F(0) containing the membrane proton channel, linked together by a central stalk and a peripheral stalk. During catalysis, ATP synthesis in the catalytic domain of F(1) is coupled via a rotary mechanism of the central stalk subunits to proton translocation.</text>
</comment>
<evidence type="ECO:0000256" key="2">
    <source>
        <dbReference type="ARBA" id="ARBA00022448"/>
    </source>
</evidence>
<comment type="function">
    <text evidence="8">This protein is part of the stalk that links CF(0) to CF(1). It either transmits conformational changes from CF(0) to CF(1) or is implicated in proton conduction.</text>
</comment>
<dbReference type="EMBL" id="MWWQ01000008">
    <property type="protein sequence ID" value="OZG51304.1"/>
    <property type="molecule type" value="Genomic_DNA"/>
</dbReference>
<dbReference type="PANTHER" id="PTHR11910">
    <property type="entry name" value="ATP SYNTHASE DELTA CHAIN"/>
    <property type="match status" value="1"/>
</dbReference>
<dbReference type="GO" id="GO:0005886">
    <property type="term" value="C:plasma membrane"/>
    <property type="evidence" value="ECO:0007669"/>
    <property type="project" value="UniProtKB-SubCell"/>
</dbReference>
<dbReference type="NCBIfam" id="NF009967">
    <property type="entry name" value="PRK13430.1"/>
    <property type="match status" value="1"/>
</dbReference>
<keyword evidence="2 8" id="KW-0813">Transport</keyword>
<dbReference type="PROSITE" id="PS00389">
    <property type="entry name" value="ATPASE_DELTA"/>
    <property type="match status" value="1"/>
</dbReference>
<dbReference type="OrthoDB" id="5242917at2"/>
<dbReference type="Proteomes" id="UP000216454">
    <property type="component" value="Unassembled WGS sequence"/>
</dbReference>
<dbReference type="InterPro" id="IPR000711">
    <property type="entry name" value="ATPase_OSCP/dsu"/>
</dbReference>
<dbReference type="GO" id="GO:0046933">
    <property type="term" value="F:proton-transporting ATP synthase activity, rotational mechanism"/>
    <property type="evidence" value="ECO:0007669"/>
    <property type="project" value="UniProtKB-UniRule"/>
</dbReference>
<accession>A0A261EWS2</accession>
<evidence type="ECO:0000256" key="8">
    <source>
        <dbReference type="HAMAP-Rule" id="MF_01416"/>
    </source>
</evidence>
<evidence type="ECO:0000256" key="6">
    <source>
        <dbReference type="ARBA" id="ARBA00023196"/>
    </source>
</evidence>
<evidence type="ECO:0000313" key="9">
    <source>
        <dbReference type="EMBL" id="OZG51304.1"/>
    </source>
</evidence>
<keyword evidence="10" id="KW-1185">Reference proteome</keyword>
<sequence length="272" mass="30456">MRGETSLTSEKAVRDKFAPVLKQKGEGCGEVAQDLFGFTQILDSTKKLERALTDSSRPAQDKITLVRNIVGNAVDPLTIEILSDVVSRRWSRVPHIANATEDLAIDALLYQADARGCTGKVAVELAEIRSALLNLSVLRSELSDPQMDPERRVRLLDQLFDKDTLDPITLYLAEQATRNLRNRRYLYTIQWLIDKISEHCGETVVTVTTAVPMSIEQIKRIIEIYSKKLNRPVHVNAVVDPSVIGGMRLQYGAEVIDHTVVAKLHNLQRTMA</sequence>
<dbReference type="GO" id="GO:0045259">
    <property type="term" value="C:proton-transporting ATP synthase complex"/>
    <property type="evidence" value="ECO:0007669"/>
    <property type="project" value="UniProtKB-KW"/>
</dbReference>
<evidence type="ECO:0000256" key="3">
    <source>
        <dbReference type="ARBA" id="ARBA00022781"/>
    </source>
</evidence>
<keyword evidence="8" id="KW-1003">Cell membrane</keyword>
<dbReference type="AlphaFoldDB" id="A0A261EWS2"/>
<dbReference type="RefSeq" id="WP_094691288.1">
    <property type="nucleotide sequence ID" value="NZ_MWWQ01000008.1"/>
</dbReference>
<evidence type="ECO:0000256" key="4">
    <source>
        <dbReference type="ARBA" id="ARBA00023065"/>
    </source>
</evidence>
<reference evidence="9 10" key="1">
    <citation type="journal article" date="2017" name="BMC Genomics">
        <title>Comparative genomic and phylogenomic analyses of the Bifidobacteriaceae family.</title>
        <authorList>
            <person name="Lugli G.A."/>
            <person name="Milani C."/>
            <person name="Turroni F."/>
            <person name="Duranti S."/>
            <person name="Mancabelli L."/>
            <person name="Mangifesta M."/>
            <person name="Ferrario C."/>
            <person name="Modesto M."/>
            <person name="Mattarelli P."/>
            <person name="Jiri K."/>
            <person name="van Sinderen D."/>
            <person name="Ventura M."/>
        </authorList>
    </citation>
    <scope>NUCLEOTIDE SEQUENCE [LARGE SCALE GENOMIC DNA]</scope>
    <source>
        <strain evidence="9 10">DSM 24744</strain>
    </source>
</reference>
<proteinExistence type="inferred from homology"/>
<dbReference type="PRINTS" id="PR00125">
    <property type="entry name" value="ATPASEDELTA"/>
</dbReference>
<keyword evidence="6 8" id="KW-0139">CF(1)</keyword>
<evidence type="ECO:0000256" key="5">
    <source>
        <dbReference type="ARBA" id="ARBA00023136"/>
    </source>
</evidence>
<keyword evidence="7 8" id="KW-0066">ATP synthesis</keyword>
<comment type="similarity">
    <text evidence="8">Belongs to the ATPase delta chain family.</text>
</comment>
<dbReference type="HAMAP" id="MF_01416">
    <property type="entry name" value="ATP_synth_delta_bact"/>
    <property type="match status" value="1"/>
</dbReference>
<dbReference type="InterPro" id="IPR020781">
    <property type="entry name" value="ATPase_OSCP/d_CS"/>
</dbReference>
<evidence type="ECO:0000313" key="10">
    <source>
        <dbReference type="Proteomes" id="UP000216454"/>
    </source>
</evidence>